<dbReference type="EMBL" id="UHFR01000005">
    <property type="protein sequence ID" value="SUN77213.1"/>
    <property type="molecule type" value="Genomic_DNA"/>
</dbReference>
<sequence length="510" mass="57174">MNKVFSVLKMELISYFSLNEYRRRKKSSRFFLIFGLLIGALYISGYNVLTAVSLVRMGQMDAILAYMLAVASVAVFLFTFFQFNDFVFNRRDFEKLSVLPLTSREIVLAKQAFLYLLMLGLSLIFVLPAGLVWLHSSGQVVIFLVYLILLFFLPMIPIFMAAMAGLVIARISVKVRYKNAFTLILSLLLLGLFVGLNVFSAQEINLINFSFYLSQALSKIYPLALLFLDLKHFFLASLVFILLSLAASLLGTRLLGRFYGKMDEWLGQEVRTSRHHKRQLHSPFVALYQKELGSFLHSSTYMLNAGLGVFFLIFLAFGLLFVNPAQVAGRFGLEKIGGFLPLLVSASFALACPAASSLSLEGENHSLLQTMPLSMRQIVGAKLSITLSLHFFAYLLVVPIFLWRFPLTGLESLTLLLLPLVYSFFTAAQGMYLNLLFPRFDWDSEVVIIKQSKAALLSGLLGLLSVIFPVLLAGLTGLSLPLSLWLTAIVLFLAVGFIYHRLSAIRFLEK</sequence>
<proteinExistence type="predicted"/>
<feature type="transmembrane region" description="Helical" evidence="1">
    <location>
        <begin position="112"/>
        <end position="134"/>
    </location>
</feature>
<keyword evidence="1" id="KW-0812">Transmembrane</keyword>
<feature type="transmembrane region" description="Helical" evidence="1">
    <location>
        <begin position="180"/>
        <end position="199"/>
    </location>
</feature>
<feature type="transmembrane region" description="Helical" evidence="1">
    <location>
        <begin position="140"/>
        <end position="168"/>
    </location>
</feature>
<feature type="transmembrane region" description="Helical" evidence="1">
    <location>
        <begin position="482"/>
        <end position="500"/>
    </location>
</feature>
<dbReference type="Proteomes" id="UP000254634">
    <property type="component" value="Unassembled WGS sequence"/>
</dbReference>
<dbReference type="STRING" id="1123307.GCA_000380065_00465"/>
<protein>
    <submittedName>
        <fullName evidence="2">ABC transporter permease</fullName>
    </submittedName>
</protein>
<keyword evidence="1" id="KW-0472">Membrane</keyword>
<feature type="transmembrane region" description="Helical" evidence="1">
    <location>
        <begin position="342"/>
        <end position="360"/>
    </location>
</feature>
<feature type="transmembrane region" description="Helical" evidence="1">
    <location>
        <begin position="63"/>
        <end position="81"/>
    </location>
</feature>
<evidence type="ECO:0000313" key="3">
    <source>
        <dbReference type="Proteomes" id="UP000254634"/>
    </source>
</evidence>
<feature type="transmembrane region" description="Helical" evidence="1">
    <location>
        <begin position="454"/>
        <end position="476"/>
    </location>
</feature>
<evidence type="ECO:0000313" key="2">
    <source>
        <dbReference type="EMBL" id="SUN77213.1"/>
    </source>
</evidence>
<feature type="transmembrane region" description="Helical" evidence="1">
    <location>
        <begin position="30"/>
        <end position="51"/>
    </location>
</feature>
<dbReference type="AlphaFoldDB" id="A0A380KYY0"/>
<gene>
    <name evidence="2" type="ORF">NCTC13765_01730</name>
</gene>
<organism evidence="2 3">
    <name type="scientific">Streptococcus massiliensis</name>
    <dbReference type="NCBI Taxonomy" id="313439"/>
    <lineage>
        <taxon>Bacteria</taxon>
        <taxon>Bacillati</taxon>
        <taxon>Bacillota</taxon>
        <taxon>Bacilli</taxon>
        <taxon>Lactobacillales</taxon>
        <taxon>Streptococcaceae</taxon>
        <taxon>Streptococcus</taxon>
    </lineage>
</organism>
<evidence type="ECO:0000256" key="1">
    <source>
        <dbReference type="SAM" id="Phobius"/>
    </source>
</evidence>
<feature type="transmembrane region" description="Helical" evidence="1">
    <location>
        <begin position="381"/>
        <end position="403"/>
    </location>
</feature>
<feature type="transmembrane region" description="Helical" evidence="1">
    <location>
        <begin position="233"/>
        <end position="252"/>
    </location>
</feature>
<keyword evidence="1" id="KW-1133">Transmembrane helix</keyword>
<keyword evidence="3" id="KW-1185">Reference proteome</keyword>
<name>A0A380KYY0_9STRE</name>
<feature type="transmembrane region" description="Helical" evidence="1">
    <location>
        <begin position="301"/>
        <end position="322"/>
    </location>
</feature>
<feature type="transmembrane region" description="Helical" evidence="1">
    <location>
        <begin position="415"/>
        <end position="433"/>
    </location>
</feature>
<reference evidence="2" key="1">
    <citation type="submission" date="2018-06" db="EMBL/GenBank/DDBJ databases">
        <authorList>
            <consortium name="Pathogen Informatics"/>
            <person name="Doyle S."/>
        </authorList>
    </citation>
    <scope>NUCLEOTIDE SEQUENCE [LARGE SCALE GENOMIC DNA]</scope>
    <source>
        <strain evidence="2">NCTC13765</strain>
    </source>
</reference>
<accession>A0A380KYY0</accession>